<sequence>MHPSEDIAARIRQLREAQGLSQRALAERCGWSAQSRIGNYESRLRNVSVEDAEILANALGVSTAWLLLGEDFAGTYRPGDRYPLLSWVSAGIWSEAIEPYSLQDVDEWYESETKVLGPAFWLRVEGDSMTAPSGLSIPEGTLVLVDTGRQAVNGSLVIAKLIDANEATFKKLIIDGGIKYLKGLNPTWPMKELDANCRIIGVAVQTMMKLV</sequence>
<dbReference type="CDD" id="cd06529">
    <property type="entry name" value="S24_LexA-like"/>
    <property type="match status" value="1"/>
</dbReference>
<feature type="domain" description="HTH cro/C1-type" evidence="1">
    <location>
        <begin position="11"/>
        <end position="66"/>
    </location>
</feature>
<dbReference type="SUPFAM" id="SSF51306">
    <property type="entry name" value="LexA/Signal peptidase"/>
    <property type="match status" value="1"/>
</dbReference>
<gene>
    <name evidence="2" type="ORF">BTJ39_19025</name>
</gene>
<dbReference type="Pfam" id="PF00717">
    <property type="entry name" value="Peptidase_S24"/>
    <property type="match status" value="1"/>
</dbReference>
<dbReference type="SUPFAM" id="SSF47413">
    <property type="entry name" value="lambda repressor-like DNA-binding domains"/>
    <property type="match status" value="1"/>
</dbReference>
<evidence type="ECO:0000313" key="2">
    <source>
        <dbReference type="EMBL" id="OON38065.1"/>
    </source>
</evidence>
<dbReference type="AlphaFoldDB" id="A0A1S8YGG9"/>
<comment type="caution">
    <text evidence="2">The sequence shown here is derived from an EMBL/GenBank/DDBJ whole genome shotgun (WGS) entry which is preliminary data.</text>
</comment>
<dbReference type="Pfam" id="PF01381">
    <property type="entry name" value="HTH_3"/>
    <property type="match status" value="1"/>
</dbReference>
<organism evidence="2 3">
    <name type="scientific">Izhakiella australiensis</name>
    <dbReference type="NCBI Taxonomy" id="1926881"/>
    <lineage>
        <taxon>Bacteria</taxon>
        <taxon>Pseudomonadati</taxon>
        <taxon>Pseudomonadota</taxon>
        <taxon>Gammaproteobacteria</taxon>
        <taxon>Enterobacterales</taxon>
        <taxon>Erwiniaceae</taxon>
        <taxon>Izhakiella</taxon>
    </lineage>
</organism>
<accession>A0A1S8YGG9</accession>
<dbReference type="PANTHER" id="PTHR33516:SF2">
    <property type="entry name" value="LEXA REPRESSOR-RELATED"/>
    <property type="match status" value="1"/>
</dbReference>
<evidence type="ECO:0000259" key="1">
    <source>
        <dbReference type="PROSITE" id="PS50943"/>
    </source>
</evidence>
<dbReference type="Proteomes" id="UP000190667">
    <property type="component" value="Unassembled WGS sequence"/>
</dbReference>
<dbReference type="PANTHER" id="PTHR33516">
    <property type="entry name" value="LEXA REPRESSOR"/>
    <property type="match status" value="1"/>
</dbReference>
<dbReference type="InterPro" id="IPR050077">
    <property type="entry name" value="LexA_repressor"/>
</dbReference>
<dbReference type="InterPro" id="IPR039418">
    <property type="entry name" value="LexA-like"/>
</dbReference>
<dbReference type="STRING" id="1926881.BTJ39_19025"/>
<dbReference type="PROSITE" id="PS50943">
    <property type="entry name" value="HTH_CROC1"/>
    <property type="match status" value="1"/>
</dbReference>
<reference evidence="2 3" key="1">
    <citation type="submission" date="2016-12" db="EMBL/GenBank/DDBJ databases">
        <title>Izhakiella australiana sp. nov. of genus Izhakiella isolated from Australian desert.</title>
        <authorList>
            <person name="Ji M."/>
        </authorList>
    </citation>
    <scope>NUCLEOTIDE SEQUENCE [LARGE SCALE GENOMIC DNA]</scope>
    <source>
        <strain evidence="2 3">D4N98</strain>
    </source>
</reference>
<dbReference type="SMART" id="SM00530">
    <property type="entry name" value="HTH_XRE"/>
    <property type="match status" value="1"/>
</dbReference>
<dbReference type="Gene3D" id="1.10.260.40">
    <property type="entry name" value="lambda repressor-like DNA-binding domains"/>
    <property type="match status" value="1"/>
</dbReference>
<protein>
    <submittedName>
        <fullName evidence="2">LexA family transcriptional repressor</fullName>
    </submittedName>
</protein>
<name>A0A1S8YGG9_9GAMM</name>
<dbReference type="Gene3D" id="2.10.109.10">
    <property type="entry name" value="Umud Fragment, subunit A"/>
    <property type="match status" value="1"/>
</dbReference>
<dbReference type="RefSeq" id="WP_078004300.1">
    <property type="nucleotide sequence ID" value="NZ_MRUL01000017.1"/>
</dbReference>
<dbReference type="OrthoDB" id="9791537at2"/>
<dbReference type="InterPro" id="IPR015927">
    <property type="entry name" value="Peptidase_S24_S26A/B/C"/>
</dbReference>
<dbReference type="EMBL" id="MRUL01000017">
    <property type="protein sequence ID" value="OON38065.1"/>
    <property type="molecule type" value="Genomic_DNA"/>
</dbReference>
<dbReference type="InterPro" id="IPR010982">
    <property type="entry name" value="Lambda_DNA-bd_dom_sf"/>
</dbReference>
<dbReference type="CDD" id="cd00093">
    <property type="entry name" value="HTH_XRE"/>
    <property type="match status" value="1"/>
</dbReference>
<dbReference type="InterPro" id="IPR036286">
    <property type="entry name" value="LexA/Signal_pep-like_sf"/>
</dbReference>
<dbReference type="InterPro" id="IPR001387">
    <property type="entry name" value="Cro/C1-type_HTH"/>
</dbReference>
<keyword evidence="3" id="KW-1185">Reference proteome</keyword>
<proteinExistence type="predicted"/>
<dbReference type="GO" id="GO:0003677">
    <property type="term" value="F:DNA binding"/>
    <property type="evidence" value="ECO:0007669"/>
    <property type="project" value="InterPro"/>
</dbReference>
<evidence type="ECO:0000313" key="3">
    <source>
        <dbReference type="Proteomes" id="UP000190667"/>
    </source>
</evidence>